<evidence type="ECO:0000256" key="5">
    <source>
        <dbReference type="ARBA" id="ARBA00023002"/>
    </source>
</evidence>
<dbReference type="InterPro" id="IPR006089">
    <property type="entry name" value="Acyl-CoA_DH_CS"/>
</dbReference>
<dbReference type="InterPro" id="IPR046373">
    <property type="entry name" value="Acyl-CoA_Oxase/DH_mid-dom_sf"/>
</dbReference>
<dbReference type="Gene3D" id="1.20.140.10">
    <property type="entry name" value="Butyryl-CoA Dehydrogenase, subunit A, domain 3"/>
    <property type="match status" value="1"/>
</dbReference>
<dbReference type="InterPro" id="IPR009100">
    <property type="entry name" value="AcylCoA_DH/oxidase_NM_dom_sf"/>
</dbReference>
<evidence type="ECO:0000259" key="8">
    <source>
        <dbReference type="Pfam" id="PF02770"/>
    </source>
</evidence>
<feature type="domain" description="Acyl-CoA oxidase/dehydrogenase middle" evidence="8">
    <location>
        <begin position="122"/>
        <end position="214"/>
    </location>
</feature>
<dbReference type="OrthoDB" id="5241155at2"/>
<accession>A0A7M2YZ38</accession>
<reference evidence="10 11" key="1">
    <citation type="submission" date="2018-07" db="EMBL/GenBank/DDBJ databases">
        <title>High-quality-draft genome sequence of Gaiella occulta.</title>
        <authorList>
            <person name="Severino R."/>
            <person name="Froufe H.J.C."/>
            <person name="Rainey F.A."/>
            <person name="Barroso C."/>
            <person name="Albuquerque L."/>
            <person name="Lobo-Da-Cunha A."/>
            <person name="Da Costa M.S."/>
            <person name="Egas C."/>
        </authorList>
    </citation>
    <scope>NUCLEOTIDE SEQUENCE [LARGE SCALE GENOMIC DNA]</scope>
    <source>
        <strain evidence="10 11">F2-233</strain>
    </source>
</reference>
<dbReference type="PANTHER" id="PTHR43884">
    <property type="entry name" value="ACYL-COA DEHYDROGENASE"/>
    <property type="match status" value="1"/>
</dbReference>
<dbReference type="InterPro" id="IPR036250">
    <property type="entry name" value="AcylCo_DH-like_C"/>
</dbReference>
<organism evidence="10 11">
    <name type="scientific">Gaiella occulta</name>
    <dbReference type="NCBI Taxonomy" id="1002870"/>
    <lineage>
        <taxon>Bacteria</taxon>
        <taxon>Bacillati</taxon>
        <taxon>Actinomycetota</taxon>
        <taxon>Thermoleophilia</taxon>
        <taxon>Gaiellales</taxon>
        <taxon>Gaiellaceae</taxon>
        <taxon>Gaiella</taxon>
    </lineage>
</organism>
<dbReference type="PROSITE" id="PS00073">
    <property type="entry name" value="ACYL_COA_DH_2"/>
    <property type="match status" value="1"/>
</dbReference>
<sequence length="391" mass="42326">MDFSLTPDQREIQALAREVADTEIAPYAAEWDRRHTFPRATIDRLGELGLMGVCVPEELGGGGADFLSYILVLEELSRADAGVGVTVAVHTSAVTLPIVAFGSEEQRRRFVPDLASGRAIGAFALTEPDSGSDAGALRTSATRVGDGWSITGSKQWITNGSHASTFLLFARTDPSTSGPRGISAFLLDGDQIEVTREEEKLGLHSSSTADIRIDGAHASRDRLLHEEHHGFTVAMRTLDGGRIGIAAQAVGIAQAAYDAARAFAVERRQFGRRIADFQAIQFKLADMATEIDAARWLTYRAAWLKQSGRPHSAEGAKAKLFASRTAVAVTREAVQVLGGYGYTRDFPVERLYRDAKITEIYEGTSEIQHIVIARELLSRQVEATREPGSGG</sequence>
<evidence type="ECO:0000313" key="11">
    <source>
        <dbReference type="Proteomes" id="UP000254134"/>
    </source>
</evidence>
<dbReference type="EMBL" id="QQZY01000002">
    <property type="protein sequence ID" value="RDI75417.1"/>
    <property type="molecule type" value="Genomic_DNA"/>
</dbReference>
<dbReference type="InterPro" id="IPR037069">
    <property type="entry name" value="AcylCoA_DH/ox_N_sf"/>
</dbReference>
<comment type="caution">
    <text evidence="10">The sequence shown here is derived from an EMBL/GenBank/DDBJ whole genome shotgun (WGS) entry which is preliminary data.</text>
</comment>
<dbReference type="SUPFAM" id="SSF56645">
    <property type="entry name" value="Acyl-CoA dehydrogenase NM domain-like"/>
    <property type="match status" value="1"/>
</dbReference>
<comment type="similarity">
    <text evidence="2 6">Belongs to the acyl-CoA dehydrogenase family.</text>
</comment>
<dbReference type="Pfam" id="PF02770">
    <property type="entry name" value="Acyl-CoA_dh_M"/>
    <property type="match status" value="1"/>
</dbReference>
<dbReference type="PROSITE" id="PS00072">
    <property type="entry name" value="ACYL_COA_DH_1"/>
    <property type="match status" value="1"/>
</dbReference>
<keyword evidence="3 6" id="KW-0285">Flavoprotein</keyword>
<dbReference type="Gene3D" id="1.10.540.10">
    <property type="entry name" value="Acyl-CoA dehydrogenase/oxidase, N-terminal domain"/>
    <property type="match status" value="1"/>
</dbReference>
<dbReference type="Pfam" id="PF02771">
    <property type="entry name" value="Acyl-CoA_dh_N"/>
    <property type="match status" value="1"/>
</dbReference>
<dbReference type="Gene3D" id="2.40.110.10">
    <property type="entry name" value="Butyryl-CoA Dehydrogenase, subunit A, domain 2"/>
    <property type="match status" value="1"/>
</dbReference>
<dbReference type="RefSeq" id="WP_114795623.1">
    <property type="nucleotide sequence ID" value="NZ_QQZY01000002.1"/>
</dbReference>
<evidence type="ECO:0000256" key="6">
    <source>
        <dbReference type="RuleBase" id="RU362125"/>
    </source>
</evidence>
<keyword evidence="4 6" id="KW-0274">FAD</keyword>
<evidence type="ECO:0000259" key="7">
    <source>
        <dbReference type="Pfam" id="PF00441"/>
    </source>
</evidence>
<dbReference type="InterPro" id="IPR006091">
    <property type="entry name" value="Acyl-CoA_Oxase/DH_mid-dom"/>
</dbReference>
<feature type="domain" description="Acyl-CoA dehydrogenase/oxidase N-terminal" evidence="9">
    <location>
        <begin position="6"/>
        <end position="117"/>
    </location>
</feature>
<name>A0A7M2YZ38_9ACTN</name>
<reference evidence="11" key="2">
    <citation type="journal article" date="2019" name="MicrobiologyOpen">
        <title>High-quality draft genome sequence of Gaiella occulta isolated from a 150 meter deep mineral water borehole and comparison with the genome sequences of other deep-branching lineages of the phylum Actinobacteria.</title>
        <authorList>
            <person name="Severino R."/>
            <person name="Froufe H.J.C."/>
            <person name="Barroso C."/>
            <person name="Albuquerque L."/>
            <person name="Lobo-da-Cunha A."/>
            <person name="da Costa M.S."/>
            <person name="Egas C."/>
        </authorList>
    </citation>
    <scope>NUCLEOTIDE SEQUENCE [LARGE SCALE GENOMIC DNA]</scope>
    <source>
        <strain evidence="11">F2-233</strain>
    </source>
</reference>
<evidence type="ECO:0000256" key="3">
    <source>
        <dbReference type="ARBA" id="ARBA00022630"/>
    </source>
</evidence>
<dbReference type="FunFam" id="1.10.540.10:FF:000002">
    <property type="entry name" value="Acyl-CoA dehydrogenase FadE19"/>
    <property type="match status" value="1"/>
</dbReference>
<keyword evidence="5 6" id="KW-0560">Oxidoreductase</keyword>
<evidence type="ECO:0000256" key="2">
    <source>
        <dbReference type="ARBA" id="ARBA00009347"/>
    </source>
</evidence>
<protein>
    <submittedName>
        <fullName evidence="10">Acyl-CoA dehydrogenase</fullName>
    </submittedName>
</protein>
<dbReference type="InterPro" id="IPR009075">
    <property type="entry name" value="AcylCo_DH/oxidase_C"/>
</dbReference>
<dbReference type="AlphaFoldDB" id="A0A7M2YZ38"/>
<evidence type="ECO:0000256" key="4">
    <source>
        <dbReference type="ARBA" id="ARBA00022827"/>
    </source>
</evidence>
<evidence type="ECO:0000256" key="1">
    <source>
        <dbReference type="ARBA" id="ARBA00001974"/>
    </source>
</evidence>
<proteinExistence type="inferred from homology"/>
<dbReference type="SUPFAM" id="SSF47203">
    <property type="entry name" value="Acyl-CoA dehydrogenase C-terminal domain-like"/>
    <property type="match status" value="1"/>
</dbReference>
<gene>
    <name evidence="10" type="ORF">Gocc_1215</name>
</gene>
<dbReference type="GO" id="GO:0003995">
    <property type="term" value="F:acyl-CoA dehydrogenase activity"/>
    <property type="evidence" value="ECO:0007669"/>
    <property type="project" value="InterPro"/>
</dbReference>
<dbReference type="PANTHER" id="PTHR43884:SF12">
    <property type="entry name" value="ISOVALERYL-COA DEHYDROGENASE, MITOCHONDRIAL-RELATED"/>
    <property type="match status" value="1"/>
</dbReference>
<dbReference type="PIRSF" id="PIRSF016578">
    <property type="entry name" value="HsaA"/>
    <property type="match status" value="1"/>
</dbReference>
<dbReference type="FunFam" id="1.20.140.10:FF:000004">
    <property type="entry name" value="Acyl-CoA dehydrogenase FadE25"/>
    <property type="match status" value="1"/>
</dbReference>
<evidence type="ECO:0000313" key="10">
    <source>
        <dbReference type="EMBL" id="RDI75417.1"/>
    </source>
</evidence>
<dbReference type="InterPro" id="IPR013786">
    <property type="entry name" value="AcylCoA_DH/ox_N"/>
</dbReference>
<keyword evidence="11" id="KW-1185">Reference proteome</keyword>
<dbReference type="GO" id="GO:0050660">
    <property type="term" value="F:flavin adenine dinucleotide binding"/>
    <property type="evidence" value="ECO:0007669"/>
    <property type="project" value="InterPro"/>
</dbReference>
<dbReference type="Pfam" id="PF00441">
    <property type="entry name" value="Acyl-CoA_dh_1"/>
    <property type="match status" value="1"/>
</dbReference>
<comment type="cofactor">
    <cofactor evidence="1 6">
        <name>FAD</name>
        <dbReference type="ChEBI" id="CHEBI:57692"/>
    </cofactor>
</comment>
<dbReference type="Proteomes" id="UP000254134">
    <property type="component" value="Unassembled WGS sequence"/>
</dbReference>
<evidence type="ECO:0000259" key="9">
    <source>
        <dbReference type="Pfam" id="PF02771"/>
    </source>
</evidence>
<feature type="domain" description="Acyl-CoA dehydrogenase/oxidase C-terminal" evidence="7">
    <location>
        <begin position="229"/>
        <end position="377"/>
    </location>
</feature>